<reference evidence="3" key="2">
    <citation type="journal article" date="2017" name="J. Anim. Genet.">
        <title>Multiple reference genome sequences of hot pepper reveal the massive evolution of plant disease resistance genes by retroduplication.</title>
        <authorList>
            <person name="Kim S."/>
            <person name="Park J."/>
            <person name="Yeom S.-I."/>
            <person name="Kim Y.-M."/>
            <person name="Seo E."/>
            <person name="Kim K.-T."/>
            <person name="Kim M.-S."/>
            <person name="Lee J.M."/>
            <person name="Cheong K."/>
            <person name="Shin H.-S."/>
            <person name="Kim S.-B."/>
            <person name="Han K."/>
            <person name="Lee J."/>
            <person name="Park M."/>
            <person name="Lee H.-A."/>
            <person name="Lee H.-Y."/>
            <person name="Lee Y."/>
            <person name="Oh S."/>
            <person name="Lee J.H."/>
            <person name="Choi E."/>
            <person name="Choi E."/>
            <person name="Lee S.E."/>
            <person name="Jeon J."/>
            <person name="Kim H."/>
            <person name="Choi G."/>
            <person name="Song H."/>
            <person name="Lee J."/>
            <person name="Lee S.-C."/>
            <person name="Kwon J.-K."/>
            <person name="Lee H.-Y."/>
            <person name="Koo N."/>
            <person name="Hong Y."/>
            <person name="Kim R.W."/>
            <person name="Kang W.-H."/>
            <person name="Huh J.H."/>
            <person name="Kang B.-C."/>
            <person name="Yang T.-J."/>
            <person name="Lee Y.-H."/>
            <person name="Bennetzen J.L."/>
            <person name="Choi D."/>
        </authorList>
    </citation>
    <scope>NUCLEOTIDE SEQUENCE [LARGE SCALE GENOMIC DNA]</scope>
    <source>
        <strain evidence="3">cv. PBC81</strain>
    </source>
</reference>
<dbReference type="Proteomes" id="UP000224567">
    <property type="component" value="Unassembled WGS sequence"/>
</dbReference>
<feature type="region of interest" description="Disordered" evidence="1">
    <location>
        <begin position="56"/>
        <end position="102"/>
    </location>
</feature>
<protein>
    <submittedName>
        <fullName evidence="2">Uncharacterized protein</fullName>
    </submittedName>
</protein>
<dbReference type="EMBL" id="MLFT02000007">
    <property type="protein sequence ID" value="PHT42931.1"/>
    <property type="molecule type" value="Genomic_DNA"/>
</dbReference>
<proteinExistence type="predicted"/>
<reference evidence="2 3" key="1">
    <citation type="journal article" date="2017" name="Genome Biol.">
        <title>New reference genome sequences of hot pepper reveal the massive evolution of plant disease-resistance genes by retroduplication.</title>
        <authorList>
            <person name="Kim S."/>
            <person name="Park J."/>
            <person name="Yeom S.I."/>
            <person name="Kim Y.M."/>
            <person name="Seo E."/>
            <person name="Kim K.T."/>
            <person name="Kim M.S."/>
            <person name="Lee J.M."/>
            <person name="Cheong K."/>
            <person name="Shin H.S."/>
            <person name="Kim S.B."/>
            <person name="Han K."/>
            <person name="Lee J."/>
            <person name="Park M."/>
            <person name="Lee H.A."/>
            <person name="Lee H.Y."/>
            <person name="Lee Y."/>
            <person name="Oh S."/>
            <person name="Lee J.H."/>
            <person name="Choi E."/>
            <person name="Choi E."/>
            <person name="Lee S.E."/>
            <person name="Jeon J."/>
            <person name="Kim H."/>
            <person name="Choi G."/>
            <person name="Song H."/>
            <person name="Lee J."/>
            <person name="Lee S.C."/>
            <person name="Kwon J.K."/>
            <person name="Lee H.Y."/>
            <person name="Koo N."/>
            <person name="Hong Y."/>
            <person name="Kim R.W."/>
            <person name="Kang W.H."/>
            <person name="Huh J.H."/>
            <person name="Kang B.C."/>
            <person name="Yang T.J."/>
            <person name="Lee Y.H."/>
            <person name="Bennetzen J.L."/>
            <person name="Choi D."/>
        </authorList>
    </citation>
    <scope>NUCLEOTIDE SEQUENCE [LARGE SCALE GENOMIC DNA]</scope>
    <source>
        <strain evidence="3">cv. PBC81</strain>
    </source>
</reference>
<evidence type="ECO:0000313" key="2">
    <source>
        <dbReference type="EMBL" id="PHT42931.1"/>
    </source>
</evidence>
<accession>A0A2G2WCE8</accession>
<organism evidence="2 3">
    <name type="scientific">Capsicum baccatum</name>
    <name type="common">Peruvian pepper</name>
    <dbReference type="NCBI Taxonomy" id="33114"/>
    <lineage>
        <taxon>Eukaryota</taxon>
        <taxon>Viridiplantae</taxon>
        <taxon>Streptophyta</taxon>
        <taxon>Embryophyta</taxon>
        <taxon>Tracheophyta</taxon>
        <taxon>Spermatophyta</taxon>
        <taxon>Magnoliopsida</taxon>
        <taxon>eudicotyledons</taxon>
        <taxon>Gunneridae</taxon>
        <taxon>Pentapetalae</taxon>
        <taxon>asterids</taxon>
        <taxon>lamiids</taxon>
        <taxon>Solanales</taxon>
        <taxon>Solanaceae</taxon>
        <taxon>Solanoideae</taxon>
        <taxon>Capsiceae</taxon>
        <taxon>Capsicum</taxon>
    </lineage>
</organism>
<evidence type="ECO:0000313" key="3">
    <source>
        <dbReference type="Proteomes" id="UP000224567"/>
    </source>
</evidence>
<evidence type="ECO:0000256" key="1">
    <source>
        <dbReference type="SAM" id="MobiDB-lite"/>
    </source>
</evidence>
<keyword evidence="3" id="KW-1185">Reference proteome</keyword>
<comment type="caution">
    <text evidence="2">The sequence shown here is derived from an EMBL/GenBank/DDBJ whole genome shotgun (WGS) entry which is preliminary data.</text>
</comment>
<feature type="compositionally biased region" description="Basic and acidic residues" evidence="1">
    <location>
        <begin position="64"/>
        <end position="77"/>
    </location>
</feature>
<name>A0A2G2WCE8_CAPBA</name>
<dbReference type="OrthoDB" id="787121at2759"/>
<dbReference type="AlphaFoldDB" id="A0A2G2WCE8"/>
<sequence length="231" mass="25234">MLVASIEERYRDTVVSGLDNTHRSHGQEENAEVLERDAAVLIDIPKQEKEDARLLNEDANFSGAEDKDEQRVGKENMEEGEELPAHNDVVVSEPDNEGKEHNVDVEPRHVEQKFETHEAATTEIELLGGKKLGTGEDHKTCPSTGEAVEGNSADVAHALGSTPTEVQIMDANELQVWRKVDMSWSSPIASQVSGDSDALSDSLLNSTSFLHLCTEVCAITITLLNLACAFI</sequence>
<gene>
    <name evidence="2" type="ORF">CQW23_16956</name>
</gene>